<dbReference type="PANTHER" id="PTHR12526:SF636">
    <property type="entry name" value="BLL3647 PROTEIN"/>
    <property type="match status" value="1"/>
</dbReference>
<organism evidence="4 5">
    <name type="scientific">Microbacterium trichothecenolyticum</name>
    <name type="common">Aureobacterium trichothecenolyticum</name>
    <dbReference type="NCBI Taxonomy" id="69370"/>
    <lineage>
        <taxon>Bacteria</taxon>
        <taxon>Bacillati</taxon>
        <taxon>Actinomycetota</taxon>
        <taxon>Actinomycetes</taxon>
        <taxon>Micrococcales</taxon>
        <taxon>Microbacteriaceae</taxon>
        <taxon>Microbacterium</taxon>
    </lineage>
</organism>
<evidence type="ECO:0000256" key="2">
    <source>
        <dbReference type="ARBA" id="ARBA00022679"/>
    </source>
</evidence>
<feature type="domain" description="Glycosyltransferase subfamily 4-like N-terminal" evidence="3">
    <location>
        <begin position="32"/>
        <end position="170"/>
    </location>
</feature>
<sequence>MTAPAAPRILHLVDRVAGGVPVAVRTYVANSPAGVEHVIAAPFADGAPAPVWAGTAAALVAWDTSSVPRAVRGLHRLVRAERFDVVHAHSSFPGVYARLLGLGRRTRLVYTPHCFAFLRTDVARPVRGAYRFIEWVLRGRATIVAACGPGEKAEAVGVGVPVDRVLMVPNVASVPVDPADVRRSRAAGAPVNVGMLGRGAPQKDPAFFRARVAELRAALAVPVQAWWIGDAADHDPAVQVTGWLTPAEVAARLRALDLYLHTAAWEGFPIAILDAHAIGLPVLARAIPALPGLPAELTIAGGTGGFVDAVHAGGLAQWSAENHAAWAAYLGPRTPDAQRVALAHAWDVSLGR</sequence>
<evidence type="ECO:0000256" key="1">
    <source>
        <dbReference type="ARBA" id="ARBA00022676"/>
    </source>
</evidence>
<reference evidence="4 5" key="1">
    <citation type="submission" date="2023-07" db="EMBL/GenBank/DDBJ databases">
        <title>Functional and genomic diversity of the sorghum phyllosphere microbiome.</title>
        <authorList>
            <person name="Shade A."/>
        </authorList>
    </citation>
    <scope>NUCLEOTIDE SEQUENCE [LARGE SCALE GENOMIC DNA]</scope>
    <source>
        <strain evidence="4 5">SORGH_AS_1207</strain>
    </source>
</reference>
<evidence type="ECO:0000259" key="3">
    <source>
        <dbReference type="Pfam" id="PF13579"/>
    </source>
</evidence>
<dbReference type="SUPFAM" id="SSF53756">
    <property type="entry name" value="UDP-Glycosyltransferase/glycogen phosphorylase"/>
    <property type="match status" value="1"/>
</dbReference>
<evidence type="ECO:0000313" key="5">
    <source>
        <dbReference type="Proteomes" id="UP001226691"/>
    </source>
</evidence>
<dbReference type="Proteomes" id="UP001226691">
    <property type="component" value="Unassembled WGS sequence"/>
</dbReference>
<keyword evidence="5" id="KW-1185">Reference proteome</keyword>
<accession>A0ABU0TXN0</accession>
<dbReference type="Gene3D" id="3.40.50.2000">
    <property type="entry name" value="Glycogen Phosphorylase B"/>
    <property type="match status" value="2"/>
</dbReference>
<name>A0ABU0TXN0_MICTR</name>
<keyword evidence="2" id="KW-0808">Transferase</keyword>
<comment type="caution">
    <text evidence="4">The sequence shown here is derived from an EMBL/GenBank/DDBJ whole genome shotgun (WGS) entry which is preliminary data.</text>
</comment>
<gene>
    <name evidence="4" type="ORF">QE412_002993</name>
</gene>
<dbReference type="EMBL" id="JAUTBF010000001">
    <property type="protein sequence ID" value="MDQ1124420.1"/>
    <property type="molecule type" value="Genomic_DNA"/>
</dbReference>
<proteinExistence type="predicted"/>
<evidence type="ECO:0000313" key="4">
    <source>
        <dbReference type="EMBL" id="MDQ1124420.1"/>
    </source>
</evidence>
<protein>
    <submittedName>
        <fullName evidence="4">Glycosyltransferase involved in cell wall biosynthesis</fullName>
    </submittedName>
</protein>
<dbReference type="Pfam" id="PF13692">
    <property type="entry name" value="Glyco_trans_1_4"/>
    <property type="match status" value="1"/>
</dbReference>
<dbReference type="InterPro" id="IPR028098">
    <property type="entry name" value="Glyco_trans_4-like_N"/>
</dbReference>
<dbReference type="Pfam" id="PF13579">
    <property type="entry name" value="Glyco_trans_4_4"/>
    <property type="match status" value="1"/>
</dbReference>
<dbReference type="RefSeq" id="WP_307485544.1">
    <property type="nucleotide sequence ID" value="NZ_JAUTBF010000001.1"/>
</dbReference>
<dbReference type="PANTHER" id="PTHR12526">
    <property type="entry name" value="GLYCOSYLTRANSFERASE"/>
    <property type="match status" value="1"/>
</dbReference>
<keyword evidence="1" id="KW-0328">Glycosyltransferase</keyword>